<evidence type="ECO:0000313" key="6">
    <source>
        <dbReference type="EMBL" id="CAK4034472.1"/>
    </source>
</evidence>
<feature type="compositionally biased region" description="Low complexity" evidence="5">
    <location>
        <begin position="179"/>
        <end position="190"/>
    </location>
</feature>
<dbReference type="Proteomes" id="UP001296104">
    <property type="component" value="Unassembled WGS sequence"/>
</dbReference>
<sequence>MAMKRMGGWFSTSSKSSLGPSRSLTALDEPHALEEMLRAASLIMNDEVDLAETELSKGNSPFHKLGSSTLLFLRATLGFEKEIMEQAGVRLADTEESASEHHRRAIRSPSAAHQSKIYPIGAEFALVNAESQLMSAVIAVLSESLTESLRGFYKLRKAFGTLQEIVEAENRYLEKYKSSSKSSLATSSTRTNDEPPPDRAGDKDDDLDFKDAEEGLSEQPTPIDYQGHLDLPDVSKIQIQKSEDVKAHSNGESAQDFGNGESAESAAQAEDELDFKKLTSDPIDLYIHSGTALCYGLLQLMISMIPPAFSKLLSILSFRGDRETGLRLLWRATSFKANINGAMAALLVLGYHNAAVALCDIHSREALPEARLHALLTDMRSLYPKSAMWVLQESGMSCAQRKLERSLDILTNNPTQSPLKQVEALRVFETSLVCMFLHRYQECADSFLKCIKLNNWSHGLYYYIAGCCHVELYRSCQDSDPEKATEHKESATAILGKVTAHTGKKRLMARQLPLDVFINRKIAKWTHRAKTRNCDLIDAVGVSPIEEMIYFWSGFKRMSEDQLQASLQRLSSSSPSPISSSEPADELAIAALLRATCLRGLGRISEAQDLLREGVLCYEWHQIKACDHADNWPTPVAYYELSVCAWHQAGGQDGDRDLLEKASENLRVVEKWESFDLDARIGLKLTTARETLSRITIA</sequence>
<gene>
    <name evidence="6" type="ORF">LECACI_7A009630</name>
</gene>
<reference evidence="6" key="1">
    <citation type="submission" date="2023-11" db="EMBL/GenBank/DDBJ databases">
        <authorList>
            <person name="Alioto T."/>
            <person name="Alioto T."/>
            <person name="Gomez Garrido J."/>
        </authorList>
    </citation>
    <scope>NUCLEOTIDE SEQUENCE</scope>
</reference>
<comment type="subunit">
    <text evidence="1">Interacts with lipid droplet proteins.</text>
</comment>
<feature type="compositionally biased region" description="Basic and acidic residues" evidence="5">
    <location>
        <begin position="191"/>
        <end position="202"/>
    </location>
</feature>
<evidence type="ECO:0000256" key="2">
    <source>
        <dbReference type="ARBA" id="ARBA00018424"/>
    </source>
</evidence>
<dbReference type="Pfam" id="PF10300">
    <property type="entry name" value="Iml2-TPR_39"/>
    <property type="match status" value="1"/>
</dbReference>
<comment type="caution">
    <text evidence="6">The sequence shown here is derived from an EMBL/GenBank/DDBJ whole genome shotgun (WGS) entry which is preliminary data.</text>
</comment>
<keyword evidence="7" id="KW-1185">Reference proteome</keyword>
<dbReference type="EMBL" id="CAVMBE010000119">
    <property type="protein sequence ID" value="CAK4034472.1"/>
    <property type="molecule type" value="Genomic_DNA"/>
</dbReference>
<dbReference type="PANTHER" id="PTHR31859">
    <property type="entry name" value="TETRATRICOPEPTIDE REPEAT PROTEIN 39 FAMILY MEMBER"/>
    <property type="match status" value="1"/>
</dbReference>
<dbReference type="AlphaFoldDB" id="A0AAI8Z8R8"/>
<dbReference type="GO" id="GO:0005829">
    <property type="term" value="C:cytosol"/>
    <property type="evidence" value="ECO:0007669"/>
    <property type="project" value="TreeGrafter"/>
</dbReference>
<dbReference type="PANTHER" id="PTHR31859:SF1">
    <property type="entry name" value="TETRATRICOPEPTIDE REPEAT PROTEIN 39C"/>
    <property type="match status" value="1"/>
</dbReference>
<evidence type="ECO:0000256" key="4">
    <source>
        <dbReference type="ARBA" id="ARBA00043897"/>
    </source>
</evidence>
<protein>
    <recommendedName>
        <fullName evidence="2">Inclusion body clearance protein IML2</fullName>
    </recommendedName>
    <alternativeName>
        <fullName evidence="3">Inclusion body clearance protein iml2</fullName>
    </alternativeName>
</protein>
<feature type="region of interest" description="Disordered" evidence="5">
    <location>
        <begin position="177"/>
        <end position="208"/>
    </location>
</feature>
<accession>A0AAI8Z8R8</accession>
<dbReference type="InterPro" id="IPR019412">
    <property type="entry name" value="IML2/TPR_39"/>
</dbReference>
<feature type="region of interest" description="Disordered" evidence="5">
    <location>
        <begin position="243"/>
        <end position="268"/>
    </location>
</feature>
<evidence type="ECO:0000313" key="7">
    <source>
        <dbReference type="Proteomes" id="UP001296104"/>
    </source>
</evidence>
<dbReference type="GO" id="GO:0005634">
    <property type="term" value="C:nucleus"/>
    <property type="evidence" value="ECO:0007669"/>
    <property type="project" value="TreeGrafter"/>
</dbReference>
<dbReference type="GO" id="GO:0005741">
    <property type="term" value="C:mitochondrial outer membrane"/>
    <property type="evidence" value="ECO:0007669"/>
    <property type="project" value="TreeGrafter"/>
</dbReference>
<evidence type="ECO:0000256" key="3">
    <source>
        <dbReference type="ARBA" id="ARBA00019539"/>
    </source>
</evidence>
<proteinExistence type="predicted"/>
<feature type="region of interest" description="Disordered" evidence="5">
    <location>
        <begin position="1"/>
        <end position="23"/>
    </location>
</feature>
<organism evidence="6 7">
    <name type="scientific">Lecanosticta acicola</name>
    <dbReference type="NCBI Taxonomy" id="111012"/>
    <lineage>
        <taxon>Eukaryota</taxon>
        <taxon>Fungi</taxon>
        <taxon>Dikarya</taxon>
        <taxon>Ascomycota</taxon>
        <taxon>Pezizomycotina</taxon>
        <taxon>Dothideomycetes</taxon>
        <taxon>Dothideomycetidae</taxon>
        <taxon>Mycosphaerellales</taxon>
        <taxon>Mycosphaerellaceae</taxon>
        <taxon>Lecanosticta</taxon>
    </lineage>
</organism>
<evidence type="ECO:0000256" key="1">
    <source>
        <dbReference type="ARBA" id="ARBA00011408"/>
    </source>
</evidence>
<feature type="compositionally biased region" description="Low complexity" evidence="5">
    <location>
        <begin position="11"/>
        <end position="23"/>
    </location>
</feature>
<comment type="function">
    <text evidence="4">Inclusion body (IB) resident protein that interacts strongly with lipid droplet (LD) proteins. Involved in LD-mediated IB clearing after protein folding stress, probably by enabling access to the IBs of an LD-stored soluble sterol derivative that acts as a chaperone in inclusion clearing.</text>
</comment>
<name>A0AAI8Z8R8_9PEZI</name>
<evidence type="ECO:0000256" key="5">
    <source>
        <dbReference type="SAM" id="MobiDB-lite"/>
    </source>
</evidence>